<dbReference type="Gene3D" id="3.40.50.2000">
    <property type="entry name" value="Glycogen Phosphorylase B"/>
    <property type="match status" value="2"/>
</dbReference>
<dbReference type="SUPFAM" id="SSF53756">
    <property type="entry name" value="UDP-Glycosyltransferase/glycogen phosphorylase"/>
    <property type="match status" value="1"/>
</dbReference>
<evidence type="ECO:0000256" key="1">
    <source>
        <dbReference type="ARBA" id="ARBA00022676"/>
    </source>
</evidence>
<dbReference type="RefSeq" id="WP_246077473.1">
    <property type="nucleotide sequence ID" value="NZ_VFPO01000001.1"/>
</dbReference>
<evidence type="ECO:0000259" key="3">
    <source>
        <dbReference type="Pfam" id="PF13439"/>
    </source>
</evidence>
<dbReference type="GO" id="GO:0009103">
    <property type="term" value="P:lipopolysaccharide biosynthetic process"/>
    <property type="evidence" value="ECO:0007669"/>
    <property type="project" value="TreeGrafter"/>
</dbReference>
<sequence>MAEAGEAGGASRPDGPLRIALLSYRSKPHCGGQGVYLRHLSRELADLGHTVEVLSGQPYPELDREEIVLTKIPSLDLYRDEDPFRVPALGEFRDWVDVLEFAHMKTGGFPEPLTFSIRALRLLSRRRRDFDVVHDNQVLGLGNLGIARLGLPLVTSIHHPISVDRRIELEAARGLKEKIGKFRWYGFVSMQARVSRRVGPVLTVSESSKVDIVRDFKVDPRDIEILPLGVDTRIFHPRGERVPGRIVAMASADAPIKGVDVLLRAVAKLATERDVHVVVVSRPQKDGPTERLVRELALGDRVRFVSGISDEELGELLASAEIACVPSRYEGFSLPAVEHMASGTPLVASRAGALPEVVGDAGILVEPGDVEELAATLLRLHDSADERARVGAAGLARVQERFAWPAVAKATVEHYRAAIAQQKYLKLAASKGKG</sequence>
<comment type="caution">
    <text evidence="4">The sequence shown here is derived from an EMBL/GenBank/DDBJ whole genome shotgun (WGS) entry which is preliminary data.</text>
</comment>
<dbReference type="Proteomes" id="UP000316706">
    <property type="component" value="Unassembled WGS sequence"/>
</dbReference>
<organism evidence="4 5">
    <name type="scientific">Actinomadura hallensis</name>
    <dbReference type="NCBI Taxonomy" id="337895"/>
    <lineage>
        <taxon>Bacteria</taxon>
        <taxon>Bacillati</taxon>
        <taxon>Actinomycetota</taxon>
        <taxon>Actinomycetes</taxon>
        <taxon>Streptosporangiales</taxon>
        <taxon>Thermomonosporaceae</taxon>
        <taxon>Actinomadura</taxon>
    </lineage>
</organism>
<dbReference type="PANTHER" id="PTHR46401">
    <property type="entry name" value="GLYCOSYLTRANSFERASE WBBK-RELATED"/>
    <property type="match status" value="1"/>
</dbReference>
<dbReference type="AlphaFoldDB" id="A0A543IJE7"/>
<accession>A0A543IJE7</accession>
<dbReference type="PANTHER" id="PTHR46401:SF2">
    <property type="entry name" value="GLYCOSYLTRANSFERASE WBBK-RELATED"/>
    <property type="match status" value="1"/>
</dbReference>
<dbReference type="Pfam" id="PF13439">
    <property type="entry name" value="Glyco_transf_4"/>
    <property type="match status" value="1"/>
</dbReference>
<protein>
    <submittedName>
        <fullName evidence="4">Glycosyltransferase involved in cell wall biosynthesis</fullName>
    </submittedName>
</protein>
<feature type="domain" description="Glycosyltransferase subfamily 4-like N-terminal" evidence="3">
    <location>
        <begin position="31"/>
        <end position="232"/>
    </location>
</feature>
<evidence type="ECO:0000313" key="5">
    <source>
        <dbReference type="Proteomes" id="UP000316706"/>
    </source>
</evidence>
<keyword evidence="2 4" id="KW-0808">Transferase</keyword>
<proteinExistence type="predicted"/>
<dbReference type="EMBL" id="VFPO01000001">
    <property type="protein sequence ID" value="TQM70698.1"/>
    <property type="molecule type" value="Genomic_DNA"/>
</dbReference>
<dbReference type="Pfam" id="PF13692">
    <property type="entry name" value="Glyco_trans_1_4"/>
    <property type="match status" value="1"/>
</dbReference>
<dbReference type="CDD" id="cd03801">
    <property type="entry name" value="GT4_PimA-like"/>
    <property type="match status" value="1"/>
</dbReference>
<gene>
    <name evidence="4" type="ORF">FHX41_4434</name>
</gene>
<name>A0A543IJE7_9ACTN</name>
<evidence type="ECO:0000256" key="2">
    <source>
        <dbReference type="ARBA" id="ARBA00022679"/>
    </source>
</evidence>
<dbReference type="GO" id="GO:0016757">
    <property type="term" value="F:glycosyltransferase activity"/>
    <property type="evidence" value="ECO:0007669"/>
    <property type="project" value="UniProtKB-KW"/>
</dbReference>
<keyword evidence="1" id="KW-0328">Glycosyltransferase</keyword>
<dbReference type="InterPro" id="IPR028098">
    <property type="entry name" value="Glyco_trans_4-like_N"/>
</dbReference>
<evidence type="ECO:0000313" key="4">
    <source>
        <dbReference type="EMBL" id="TQM70698.1"/>
    </source>
</evidence>
<keyword evidence="5" id="KW-1185">Reference proteome</keyword>
<reference evidence="4 5" key="1">
    <citation type="submission" date="2019-06" db="EMBL/GenBank/DDBJ databases">
        <title>Sequencing the genomes of 1000 actinobacteria strains.</title>
        <authorList>
            <person name="Klenk H.-P."/>
        </authorList>
    </citation>
    <scope>NUCLEOTIDE SEQUENCE [LARGE SCALE GENOMIC DNA]</scope>
    <source>
        <strain evidence="4 5">DSM 45043</strain>
    </source>
</reference>